<keyword evidence="1" id="KW-0812">Transmembrane</keyword>
<reference evidence="2" key="1">
    <citation type="submission" date="2014-05" db="EMBL/GenBank/DDBJ databases">
        <title>The transcriptome of the halophilic microalga Tetraselmis sp. GSL018 isolated from the Great Salt Lake, Utah.</title>
        <authorList>
            <person name="Jinkerson R.E."/>
            <person name="D'Adamo S."/>
            <person name="Posewitz M.C."/>
        </authorList>
    </citation>
    <scope>NUCLEOTIDE SEQUENCE</scope>
    <source>
        <strain evidence="2">GSL018</strain>
    </source>
</reference>
<evidence type="ECO:0000313" key="2">
    <source>
        <dbReference type="EMBL" id="JAC77627.1"/>
    </source>
</evidence>
<evidence type="ECO:0000256" key="1">
    <source>
        <dbReference type="SAM" id="Phobius"/>
    </source>
</evidence>
<feature type="non-terminal residue" evidence="2">
    <location>
        <position position="1"/>
    </location>
</feature>
<feature type="non-terminal residue" evidence="2">
    <location>
        <position position="121"/>
    </location>
</feature>
<name>A0A061RXN5_9CHLO</name>
<feature type="transmembrane region" description="Helical" evidence="1">
    <location>
        <begin position="76"/>
        <end position="95"/>
    </location>
</feature>
<accession>A0A061RXN5</accession>
<sequence>WKAEFIGKTQNGGLGIDSSPVSPVCQCFSGLESCDTVDLGNPRKGRSCYRSISTWKLVMRSPGSTMYSRNQRRSKFSVVAGVMLAGIFACGTLYVGDQLIHAGPTATWSRRRKHAGSAGKS</sequence>
<dbReference type="EMBL" id="GBEZ01007865">
    <property type="protein sequence ID" value="JAC77627.1"/>
    <property type="molecule type" value="Transcribed_RNA"/>
</dbReference>
<proteinExistence type="predicted"/>
<organism evidence="2">
    <name type="scientific">Tetraselmis sp. GSL018</name>
    <dbReference type="NCBI Taxonomy" id="582737"/>
    <lineage>
        <taxon>Eukaryota</taxon>
        <taxon>Viridiplantae</taxon>
        <taxon>Chlorophyta</taxon>
        <taxon>core chlorophytes</taxon>
        <taxon>Chlorodendrophyceae</taxon>
        <taxon>Chlorodendrales</taxon>
        <taxon>Chlorodendraceae</taxon>
        <taxon>Tetraselmis</taxon>
    </lineage>
</organism>
<keyword evidence="1" id="KW-1133">Transmembrane helix</keyword>
<keyword evidence="1" id="KW-0472">Membrane</keyword>
<gene>
    <name evidence="2" type="ORF">TSPGSL018_17216</name>
</gene>
<dbReference type="AlphaFoldDB" id="A0A061RXN5"/>
<protein>
    <submittedName>
        <fullName evidence="2">Uncharacterized protein</fullName>
    </submittedName>
</protein>